<evidence type="ECO:0000256" key="1">
    <source>
        <dbReference type="SAM" id="SignalP"/>
    </source>
</evidence>
<dbReference type="RefSeq" id="WP_246953575.1">
    <property type="nucleotide sequence ID" value="NZ_JALKII010000012.1"/>
</dbReference>
<sequence>MMSLKGMLWACLLALGLASTPALAEPAIDAIPIVNINQAGAEELAEALTGIGLARAQAIVADREQNGAYQSADELARVRGIGANTIERNRARIRTE</sequence>
<proteinExistence type="predicted"/>
<reference evidence="2" key="1">
    <citation type="submission" date="2022-04" db="EMBL/GenBank/DDBJ databases">
        <title>Alcanivorax sp. CY1518 draft genome sequence.</title>
        <authorList>
            <person name="Zhao G."/>
            <person name="An M."/>
        </authorList>
    </citation>
    <scope>NUCLEOTIDE SEQUENCE</scope>
    <source>
        <strain evidence="2">CY1518</strain>
    </source>
</reference>
<dbReference type="InterPro" id="IPR010994">
    <property type="entry name" value="RuvA_2-like"/>
</dbReference>
<dbReference type="PANTHER" id="PTHR21180">
    <property type="entry name" value="ENDONUCLEASE/EXONUCLEASE/PHOSPHATASE FAMILY DOMAIN-CONTAINING PROTEIN 1"/>
    <property type="match status" value="1"/>
</dbReference>
<dbReference type="PANTHER" id="PTHR21180:SF32">
    <property type="entry name" value="ENDONUCLEASE_EXONUCLEASE_PHOSPHATASE FAMILY DOMAIN-CONTAINING PROTEIN 1"/>
    <property type="match status" value="1"/>
</dbReference>
<keyword evidence="2" id="KW-0238">DNA-binding</keyword>
<name>A0ABT0EA30_9GAMM</name>
<evidence type="ECO:0000313" key="3">
    <source>
        <dbReference type="Proteomes" id="UP001165524"/>
    </source>
</evidence>
<keyword evidence="1" id="KW-0732">Signal</keyword>
<organism evidence="2 3">
    <name type="scientific">Alcanivorax quisquiliarum</name>
    <dbReference type="NCBI Taxonomy" id="2933565"/>
    <lineage>
        <taxon>Bacteria</taxon>
        <taxon>Pseudomonadati</taxon>
        <taxon>Pseudomonadota</taxon>
        <taxon>Gammaproteobacteria</taxon>
        <taxon>Oceanospirillales</taxon>
        <taxon>Alcanivoracaceae</taxon>
        <taxon>Alcanivorax</taxon>
    </lineage>
</organism>
<evidence type="ECO:0000313" key="2">
    <source>
        <dbReference type="EMBL" id="MCK0538702.1"/>
    </source>
</evidence>
<dbReference type="Proteomes" id="UP001165524">
    <property type="component" value="Unassembled WGS sequence"/>
</dbReference>
<accession>A0ABT0EA30</accession>
<dbReference type="InterPro" id="IPR004509">
    <property type="entry name" value="Competence_ComEA_HhH"/>
</dbReference>
<dbReference type="GO" id="GO:0003677">
    <property type="term" value="F:DNA binding"/>
    <property type="evidence" value="ECO:0007669"/>
    <property type="project" value="UniProtKB-KW"/>
</dbReference>
<keyword evidence="3" id="KW-1185">Reference proteome</keyword>
<gene>
    <name evidence="2" type="ORF">MU846_13385</name>
</gene>
<dbReference type="EMBL" id="JALKII010000012">
    <property type="protein sequence ID" value="MCK0538702.1"/>
    <property type="molecule type" value="Genomic_DNA"/>
</dbReference>
<comment type="caution">
    <text evidence="2">The sequence shown here is derived from an EMBL/GenBank/DDBJ whole genome shotgun (WGS) entry which is preliminary data.</text>
</comment>
<feature type="signal peptide" evidence="1">
    <location>
        <begin position="1"/>
        <end position="24"/>
    </location>
</feature>
<dbReference type="NCBIfam" id="TIGR00426">
    <property type="entry name" value="competence protein ComEA helix-hairpin-helix repeat region"/>
    <property type="match status" value="1"/>
</dbReference>
<dbReference type="Gene3D" id="1.10.150.280">
    <property type="entry name" value="AF1531-like domain"/>
    <property type="match status" value="1"/>
</dbReference>
<feature type="chain" id="PRO_5047055760" evidence="1">
    <location>
        <begin position="25"/>
        <end position="96"/>
    </location>
</feature>
<dbReference type="SUPFAM" id="SSF47781">
    <property type="entry name" value="RuvA domain 2-like"/>
    <property type="match status" value="1"/>
</dbReference>
<dbReference type="InterPro" id="IPR051675">
    <property type="entry name" value="Endo/Exo/Phosphatase_dom_1"/>
</dbReference>
<dbReference type="Pfam" id="PF12836">
    <property type="entry name" value="HHH_3"/>
    <property type="match status" value="1"/>
</dbReference>
<protein>
    <submittedName>
        <fullName evidence="2">ComEA family DNA-binding protein</fullName>
    </submittedName>
</protein>